<dbReference type="NCBIfam" id="TIGR02204">
    <property type="entry name" value="MsbA_rel"/>
    <property type="match status" value="1"/>
</dbReference>
<feature type="transmembrane region" description="Helical" evidence="8">
    <location>
        <begin position="72"/>
        <end position="96"/>
    </location>
</feature>
<dbReference type="InterPro" id="IPR017871">
    <property type="entry name" value="ABC_transporter-like_CS"/>
</dbReference>
<reference evidence="12" key="1">
    <citation type="submission" date="2016-11" db="EMBL/GenBank/DDBJ databases">
        <authorList>
            <person name="Varghese N."/>
            <person name="Submissions S."/>
        </authorList>
    </citation>
    <scope>NUCLEOTIDE SEQUENCE [LARGE SCALE GENOMIC DNA]</scope>
    <source>
        <strain evidence="12">CGMCC 1.7063</strain>
    </source>
</reference>
<evidence type="ECO:0000259" key="10">
    <source>
        <dbReference type="PROSITE" id="PS50929"/>
    </source>
</evidence>
<dbReference type="SUPFAM" id="SSF90123">
    <property type="entry name" value="ABC transporter transmembrane region"/>
    <property type="match status" value="1"/>
</dbReference>
<dbReference type="InterPro" id="IPR003593">
    <property type="entry name" value="AAA+_ATPase"/>
</dbReference>
<keyword evidence="12" id="KW-1185">Reference proteome</keyword>
<keyword evidence="7 8" id="KW-0472">Membrane</keyword>
<dbReference type="Proteomes" id="UP000184170">
    <property type="component" value="Unassembled WGS sequence"/>
</dbReference>
<evidence type="ECO:0000313" key="12">
    <source>
        <dbReference type="Proteomes" id="UP000184170"/>
    </source>
</evidence>
<evidence type="ECO:0000256" key="2">
    <source>
        <dbReference type="ARBA" id="ARBA00007577"/>
    </source>
</evidence>
<keyword evidence="3 8" id="KW-0812">Transmembrane</keyword>
<dbReference type="EMBL" id="FQVA01000004">
    <property type="protein sequence ID" value="SHF92953.1"/>
    <property type="molecule type" value="Genomic_DNA"/>
</dbReference>
<evidence type="ECO:0000256" key="3">
    <source>
        <dbReference type="ARBA" id="ARBA00022692"/>
    </source>
</evidence>
<protein>
    <submittedName>
        <fullName evidence="11">ATP-binding cassette, subfamily B</fullName>
    </submittedName>
</protein>
<feature type="transmembrane region" description="Helical" evidence="8">
    <location>
        <begin position="42"/>
        <end position="60"/>
    </location>
</feature>
<dbReference type="Pfam" id="PF00005">
    <property type="entry name" value="ABC_tran"/>
    <property type="match status" value="1"/>
</dbReference>
<evidence type="ECO:0000256" key="8">
    <source>
        <dbReference type="SAM" id="Phobius"/>
    </source>
</evidence>
<dbReference type="PANTHER" id="PTHR43394:SF1">
    <property type="entry name" value="ATP-BINDING CASSETTE SUB-FAMILY B MEMBER 10, MITOCHONDRIAL"/>
    <property type="match status" value="1"/>
</dbReference>
<keyword evidence="5 11" id="KW-0067">ATP-binding</keyword>
<dbReference type="InterPro" id="IPR036640">
    <property type="entry name" value="ABC1_TM_sf"/>
</dbReference>
<sequence>MSNAPESTASAPLDRPATAAASMSAREMMAELWRFMRPYKKVLLAAGVALVFTAGITLSIGQGIRLLVDRGFMAGSSAALGNAVLVLMALALLMAVGTYARHYLVSWLGERVVADLRKAVFDHIVTLHPSYFEINRSGEIMSRLTTDTTLLQHIIGTSFSMALRSALMFVGALALLLFTNLKLSLTVLVGVPLVLLPIVLYGRRVRRLSKASQDSIADVGSYAGEIIQHIKTVQSYTRENHEKQAFGREVETAFQVAKRRIRQRSLLIATVILLMFGAVSGLLWVGGNDMIAGRMSAGDLAAFVFYAMLMGSAVATISEVYGELQRATGATERLVDLLNVEADIPESTGEDQSVKTLHDAKAQVAFEAVDFSYPSRPDQCAIRGLSLLVAEGRSLALVGPSGAGKSTLLELLQRFYDPQDGRITLDGVDIREMDTGTLRKQMAVVPQQPALFTADVWYNIRYGKPGASDEEVIAAARAAHAHEFIEQLPDGYNSHLGEQGTRLSGGQKQRLAIARAILKDPKILLLDEATSALDAESEYHVQQALQKLMKGRTTIIIAHRLATILHADSIAVLDQGQLVAQGKHAELIEISPLYKRLAELQFQDSERQKPLVE</sequence>
<feature type="transmembrane region" description="Helical" evidence="8">
    <location>
        <begin position="266"/>
        <end position="285"/>
    </location>
</feature>
<evidence type="ECO:0000256" key="6">
    <source>
        <dbReference type="ARBA" id="ARBA00022989"/>
    </source>
</evidence>
<evidence type="ECO:0000256" key="5">
    <source>
        <dbReference type="ARBA" id="ARBA00022840"/>
    </source>
</evidence>
<dbReference type="PANTHER" id="PTHR43394">
    <property type="entry name" value="ATP-DEPENDENT PERMEASE MDL1, MITOCHONDRIAL"/>
    <property type="match status" value="1"/>
</dbReference>
<comment type="similarity">
    <text evidence="2">Belongs to the ABC transporter superfamily. ABCB family. Multidrug resistance exporter (TC 3.A.1.201) subfamily.</text>
</comment>
<keyword evidence="6 8" id="KW-1133">Transmembrane helix</keyword>
<dbReference type="InterPro" id="IPR011918">
    <property type="entry name" value="ABC_MsbA_ATP-bd"/>
</dbReference>
<dbReference type="Gene3D" id="1.20.1560.10">
    <property type="entry name" value="ABC transporter type 1, transmembrane domain"/>
    <property type="match status" value="1"/>
</dbReference>
<dbReference type="InterPro" id="IPR039421">
    <property type="entry name" value="Type_1_exporter"/>
</dbReference>
<dbReference type="InterPro" id="IPR003439">
    <property type="entry name" value="ABC_transporter-like_ATP-bd"/>
</dbReference>
<comment type="subcellular location">
    <subcellularLocation>
        <location evidence="1">Cell membrane</location>
        <topology evidence="1">Multi-pass membrane protein</topology>
    </subcellularLocation>
</comment>
<dbReference type="PROSITE" id="PS50929">
    <property type="entry name" value="ABC_TM1F"/>
    <property type="match status" value="1"/>
</dbReference>
<dbReference type="RefSeq" id="WP_084536108.1">
    <property type="nucleotide sequence ID" value="NZ_FQVA01000004.1"/>
</dbReference>
<feature type="transmembrane region" description="Helical" evidence="8">
    <location>
        <begin position="297"/>
        <end position="317"/>
    </location>
</feature>
<dbReference type="GO" id="GO:0015421">
    <property type="term" value="F:ABC-type oligopeptide transporter activity"/>
    <property type="evidence" value="ECO:0007669"/>
    <property type="project" value="TreeGrafter"/>
</dbReference>
<dbReference type="AlphaFoldDB" id="A0A1M5FN84"/>
<dbReference type="PROSITE" id="PS00211">
    <property type="entry name" value="ABC_TRANSPORTER_1"/>
    <property type="match status" value="1"/>
</dbReference>
<dbReference type="GO" id="GO:0005886">
    <property type="term" value="C:plasma membrane"/>
    <property type="evidence" value="ECO:0007669"/>
    <property type="project" value="UniProtKB-SubCell"/>
</dbReference>
<evidence type="ECO:0000259" key="9">
    <source>
        <dbReference type="PROSITE" id="PS50893"/>
    </source>
</evidence>
<dbReference type="OrthoDB" id="9806127at2"/>
<dbReference type="SMART" id="SM00382">
    <property type="entry name" value="AAA"/>
    <property type="match status" value="1"/>
</dbReference>
<dbReference type="PROSITE" id="PS50893">
    <property type="entry name" value="ABC_TRANSPORTER_2"/>
    <property type="match status" value="1"/>
</dbReference>
<evidence type="ECO:0000256" key="4">
    <source>
        <dbReference type="ARBA" id="ARBA00022741"/>
    </source>
</evidence>
<dbReference type="CDD" id="cd18575">
    <property type="entry name" value="ABC_6TM_bac_exporter_ABCB8_10_like"/>
    <property type="match status" value="1"/>
</dbReference>
<dbReference type="Gene3D" id="3.40.50.300">
    <property type="entry name" value="P-loop containing nucleotide triphosphate hydrolases"/>
    <property type="match status" value="1"/>
</dbReference>
<name>A0A1M5FN84_9GAMM</name>
<dbReference type="SUPFAM" id="SSF52540">
    <property type="entry name" value="P-loop containing nucleoside triphosphate hydrolases"/>
    <property type="match status" value="1"/>
</dbReference>
<dbReference type="InterPro" id="IPR011527">
    <property type="entry name" value="ABC1_TM_dom"/>
</dbReference>
<dbReference type="Pfam" id="PF00664">
    <property type="entry name" value="ABC_membrane"/>
    <property type="match status" value="1"/>
</dbReference>
<gene>
    <name evidence="11" type="ORF">SAMN04487965_2982</name>
</gene>
<dbReference type="FunFam" id="3.40.50.300:FF:000251">
    <property type="entry name" value="ABC transporter B family member 19"/>
    <property type="match status" value="1"/>
</dbReference>
<feature type="domain" description="ABC transporter" evidence="9">
    <location>
        <begin position="364"/>
        <end position="600"/>
    </location>
</feature>
<accession>A0A1M5FN84</accession>
<evidence type="ECO:0000256" key="7">
    <source>
        <dbReference type="ARBA" id="ARBA00023136"/>
    </source>
</evidence>
<proteinExistence type="inferred from homology"/>
<organism evidence="11 12">
    <name type="scientific">Microbulbifer donghaiensis</name>
    <dbReference type="NCBI Taxonomy" id="494016"/>
    <lineage>
        <taxon>Bacteria</taxon>
        <taxon>Pseudomonadati</taxon>
        <taxon>Pseudomonadota</taxon>
        <taxon>Gammaproteobacteria</taxon>
        <taxon>Cellvibrionales</taxon>
        <taxon>Microbulbiferaceae</taxon>
        <taxon>Microbulbifer</taxon>
    </lineage>
</organism>
<feature type="transmembrane region" description="Helical" evidence="8">
    <location>
        <begin position="150"/>
        <end position="177"/>
    </location>
</feature>
<dbReference type="GO" id="GO:0090374">
    <property type="term" value="P:oligopeptide export from mitochondrion"/>
    <property type="evidence" value="ECO:0007669"/>
    <property type="project" value="TreeGrafter"/>
</dbReference>
<evidence type="ECO:0000256" key="1">
    <source>
        <dbReference type="ARBA" id="ARBA00004651"/>
    </source>
</evidence>
<feature type="domain" description="ABC transmembrane type-1" evidence="10">
    <location>
        <begin position="44"/>
        <end position="326"/>
    </location>
</feature>
<keyword evidence="4" id="KW-0547">Nucleotide-binding</keyword>
<dbReference type="InterPro" id="IPR027417">
    <property type="entry name" value="P-loop_NTPase"/>
</dbReference>
<evidence type="ECO:0000313" key="11">
    <source>
        <dbReference type="EMBL" id="SHF92953.1"/>
    </source>
</evidence>
<dbReference type="STRING" id="494016.SAMN04487965_2982"/>
<feature type="transmembrane region" description="Helical" evidence="8">
    <location>
        <begin position="183"/>
        <end position="202"/>
    </location>
</feature>
<dbReference type="GO" id="GO:0005524">
    <property type="term" value="F:ATP binding"/>
    <property type="evidence" value="ECO:0007669"/>
    <property type="project" value="UniProtKB-KW"/>
</dbReference>
<dbReference type="GO" id="GO:0016887">
    <property type="term" value="F:ATP hydrolysis activity"/>
    <property type="evidence" value="ECO:0007669"/>
    <property type="project" value="InterPro"/>
</dbReference>